<evidence type="ECO:0000256" key="1">
    <source>
        <dbReference type="SAM" id="MobiDB-lite"/>
    </source>
</evidence>
<feature type="compositionally biased region" description="Polar residues" evidence="1">
    <location>
        <begin position="84"/>
        <end position="95"/>
    </location>
</feature>
<sequence>MSSSKVQDQRTVLHLDLGSGMFDSPSSSESSSPDSYHSQRSESEDSWEEDIADVKLVSQDFVMTMGPVHSDASASDPDIDASLRQASSQCTSARSSPAMELPPHMDLPTLFKTEDVRTNDSFLSMEDDNCENLASVEKDTVSDREGGDKLDLADALARRQSSLSPFKYEEDEEYHDYGERDYDAIEQDRRIYLGDDWVRLFAAIKAGVPLRRTEDEAKSGKAYMGTSNEHQLLSH</sequence>
<feature type="compositionally biased region" description="Low complexity" evidence="1">
    <location>
        <begin position="70"/>
        <end position="82"/>
    </location>
</feature>
<accession>A0ABR3FVT3</accession>
<keyword evidence="3" id="KW-1185">Reference proteome</keyword>
<organism evidence="2 3">
    <name type="scientific">Marasmius crinis-equi</name>
    <dbReference type="NCBI Taxonomy" id="585013"/>
    <lineage>
        <taxon>Eukaryota</taxon>
        <taxon>Fungi</taxon>
        <taxon>Dikarya</taxon>
        <taxon>Basidiomycota</taxon>
        <taxon>Agaricomycotina</taxon>
        <taxon>Agaricomycetes</taxon>
        <taxon>Agaricomycetidae</taxon>
        <taxon>Agaricales</taxon>
        <taxon>Marasmiineae</taxon>
        <taxon>Marasmiaceae</taxon>
        <taxon>Marasmius</taxon>
    </lineage>
</organism>
<gene>
    <name evidence="2" type="ORF">V5O48_002793</name>
</gene>
<feature type="region of interest" description="Disordered" evidence="1">
    <location>
        <begin position="212"/>
        <end position="235"/>
    </location>
</feature>
<dbReference type="Proteomes" id="UP001465976">
    <property type="component" value="Unassembled WGS sequence"/>
</dbReference>
<protein>
    <submittedName>
        <fullName evidence="2">Uncharacterized protein</fullName>
    </submittedName>
</protein>
<dbReference type="EMBL" id="JBAHYK010000067">
    <property type="protein sequence ID" value="KAL0579231.1"/>
    <property type="molecule type" value="Genomic_DNA"/>
</dbReference>
<comment type="caution">
    <text evidence="2">The sequence shown here is derived from an EMBL/GenBank/DDBJ whole genome shotgun (WGS) entry which is preliminary data.</text>
</comment>
<name>A0ABR3FVT3_9AGAR</name>
<feature type="region of interest" description="Disordered" evidence="1">
    <location>
        <begin position="1"/>
        <end position="52"/>
    </location>
</feature>
<feature type="compositionally biased region" description="Low complexity" evidence="1">
    <location>
        <begin position="23"/>
        <end position="35"/>
    </location>
</feature>
<evidence type="ECO:0000313" key="2">
    <source>
        <dbReference type="EMBL" id="KAL0579231.1"/>
    </source>
</evidence>
<evidence type="ECO:0000313" key="3">
    <source>
        <dbReference type="Proteomes" id="UP001465976"/>
    </source>
</evidence>
<feature type="compositionally biased region" description="Polar residues" evidence="1">
    <location>
        <begin position="225"/>
        <end position="235"/>
    </location>
</feature>
<proteinExistence type="predicted"/>
<reference evidence="2 3" key="1">
    <citation type="submission" date="2024-02" db="EMBL/GenBank/DDBJ databases">
        <title>A draft genome for the cacao thread blight pathogen Marasmius crinis-equi.</title>
        <authorList>
            <person name="Cohen S.P."/>
            <person name="Baruah I.K."/>
            <person name="Amoako-Attah I."/>
            <person name="Bukari Y."/>
            <person name="Meinhardt L.W."/>
            <person name="Bailey B.A."/>
        </authorList>
    </citation>
    <scope>NUCLEOTIDE SEQUENCE [LARGE SCALE GENOMIC DNA]</scope>
    <source>
        <strain evidence="2 3">GH-76</strain>
    </source>
</reference>
<feature type="region of interest" description="Disordered" evidence="1">
    <location>
        <begin position="67"/>
        <end position="106"/>
    </location>
</feature>